<dbReference type="InterPro" id="IPR001789">
    <property type="entry name" value="Sig_transdc_resp-reg_receiver"/>
</dbReference>
<feature type="modified residue" description="4-aspartylphosphate" evidence="2">
    <location>
        <position position="168"/>
    </location>
</feature>
<keyword evidence="5" id="KW-1185">Reference proteome</keyword>
<dbReference type="KEGG" id="mag:amb0760"/>
<dbReference type="GO" id="GO:0000160">
    <property type="term" value="P:phosphorelay signal transduction system"/>
    <property type="evidence" value="ECO:0007669"/>
    <property type="project" value="InterPro"/>
</dbReference>
<evidence type="ECO:0000256" key="1">
    <source>
        <dbReference type="ARBA" id="ARBA00022553"/>
    </source>
</evidence>
<organism evidence="4 5">
    <name type="scientific">Paramagnetospirillum magneticum (strain ATCC 700264 / AMB-1)</name>
    <name type="common">Magnetospirillum magneticum</name>
    <dbReference type="NCBI Taxonomy" id="342108"/>
    <lineage>
        <taxon>Bacteria</taxon>
        <taxon>Pseudomonadati</taxon>
        <taxon>Pseudomonadota</taxon>
        <taxon>Alphaproteobacteria</taxon>
        <taxon>Rhodospirillales</taxon>
        <taxon>Magnetospirillaceae</taxon>
        <taxon>Paramagnetospirillum</taxon>
    </lineage>
</organism>
<name>Q2W9B1_PARM1</name>
<evidence type="ECO:0000313" key="5">
    <source>
        <dbReference type="Proteomes" id="UP000007058"/>
    </source>
</evidence>
<keyword evidence="1 2" id="KW-0597">Phosphoprotein</keyword>
<dbReference type="SMART" id="SM00448">
    <property type="entry name" value="REC"/>
    <property type="match status" value="1"/>
</dbReference>
<evidence type="ECO:0000259" key="3">
    <source>
        <dbReference type="PROSITE" id="PS50110"/>
    </source>
</evidence>
<dbReference type="InterPro" id="IPR050595">
    <property type="entry name" value="Bact_response_regulator"/>
</dbReference>
<dbReference type="PROSITE" id="PS50110">
    <property type="entry name" value="RESPONSE_REGULATORY"/>
    <property type="match status" value="1"/>
</dbReference>
<dbReference type="PANTHER" id="PTHR44591">
    <property type="entry name" value="STRESS RESPONSE REGULATOR PROTEIN 1"/>
    <property type="match status" value="1"/>
</dbReference>
<evidence type="ECO:0000256" key="2">
    <source>
        <dbReference type="PROSITE-ProRule" id="PRU00169"/>
    </source>
</evidence>
<dbReference type="Pfam" id="PF00072">
    <property type="entry name" value="Response_reg"/>
    <property type="match status" value="1"/>
</dbReference>
<proteinExistence type="predicted"/>
<dbReference type="STRING" id="342108.amb0760"/>
<evidence type="ECO:0000313" key="4">
    <source>
        <dbReference type="EMBL" id="BAE49564.1"/>
    </source>
</evidence>
<reference evidence="4 5" key="1">
    <citation type="journal article" date="2005" name="DNA Res.">
        <title>Complete genome sequence of the facultative anaerobic magnetotactic bacterium Magnetospirillum sp. strain AMB-1.</title>
        <authorList>
            <person name="Matsunaga T."/>
            <person name="Okamura Y."/>
            <person name="Fukuda Y."/>
            <person name="Wahyudi A.T."/>
            <person name="Murase Y."/>
            <person name="Takeyama H."/>
        </authorList>
    </citation>
    <scope>NUCLEOTIDE SEQUENCE [LARGE SCALE GENOMIC DNA]</scope>
    <source>
        <strain evidence="5">ATCC 700264 / AMB-1</strain>
    </source>
</reference>
<dbReference type="PANTHER" id="PTHR44591:SF3">
    <property type="entry name" value="RESPONSE REGULATORY DOMAIN-CONTAINING PROTEIN"/>
    <property type="match status" value="1"/>
</dbReference>
<dbReference type="InterPro" id="IPR011006">
    <property type="entry name" value="CheY-like_superfamily"/>
</dbReference>
<accession>Q2W9B1</accession>
<dbReference type="EMBL" id="AP007255">
    <property type="protein sequence ID" value="BAE49564.1"/>
    <property type="molecule type" value="Genomic_DNA"/>
</dbReference>
<dbReference type="AlphaFoldDB" id="Q2W9B1"/>
<dbReference type="Proteomes" id="UP000007058">
    <property type="component" value="Chromosome"/>
</dbReference>
<protein>
    <submittedName>
        <fullName evidence="4">CheY-like receiver</fullName>
    </submittedName>
</protein>
<feature type="domain" description="Response regulatory" evidence="3">
    <location>
        <begin position="116"/>
        <end position="237"/>
    </location>
</feature>
<sequence length="245" mass="27209">MPKMILERRVIVFPRADFLDAIRRYGERIGKMLPDTAPDLLSFDPAQDIALTIRFPAVFAGGSAKDFIFSRDDVGQALTLYCRERKVPLPKNSAKQIEKFKDGAALTMQIGGAGLHIMVIDDQEVMRNIIKKLLGKANPAQISEANDGLTALEMLRSGDVDPDVIICDLHMEHMDGIEFLRTLRNEKGNLNSRKPVLILTGDKSEQAHEITRQVGASKVLTKPIGADDLIRQINLVRGHFEAGRP</sequence>
<gene>
    <name evidence="4" type="ordered locus">amb0760</name>
</gene>
<dbReference type="SUPFAM" id="SSF52172">
    <property type="entry name" value="CheY-like"/>
    <property type="match status" value="1"/>
</dbReference>
<dbReference type="HOGENOM" id="CLU_1132521_0_0_5"/>
<dbReference type="Gene3D" id="3.40.50.2300">
    <property type="match status" value="1"/>
</dbReference>